<feature type="transmembrane region" description="Helical" evidence="1">
    <location>
        <begin position="101"/>
        <end position="130"/>
    </location>
</feature>
<keyword evidence="3" id="KW-1185">Reference proteome</keyword>
<evidence type="ECO:0008006" key="4">
    <source>
        <dbReference type="Google" id="ProtNLM"/>
    </source>
</evidence>
<dbReference type="EMBL" id="JAWHTF010000004">
    <property type="protein sequence ID" value="MDU8886304.1"/>
    <property type="molecule type" value="Genomic_DNA"/>
</dbReference>
<protein>
    <recommendedName>
        <fullName evidence="4">DUF4395 domain-containing protein</fullName>
    </recommendedName>
</protein>
<keyword evidence="1" id="KW-0812">Transmembrane</keyword>
<dbReference type="RefSeq" id="WP_316662290.1">
    <property type="nucleotide sequence ID" value="NZ_JAWHTF010000004.1"/>
</dbReference>
<proteinExistence type="predicted"/>
<organism evidence="2 3">
    <name type="scientific">Gilvirhabdus luticola</name>
    <dbReference type="NCBI Taxonomy" id="3079858"/>
    <lineage>
        <taxon>Bacteria</taxon>
        <taxon>Pseudomonadati</taxon>
        <taxon>Bacteroidota</taxon>
        <taxon>Flavobacteriia</taxon>
        <taxon>Flavobacteriales</taxon>
        <taxon>Flavobacteriaceae</taxon>
        <taxon>Gilvirhabdus</taxon>
    </lineage>
</organism>
<feature type="transmembrane region" description="Helical" evidence="1">
    <location>
        <begin position="47"/>
        <end position="80"/>
    </location>
</feature>
<reference evidence="2 3" key="1">
    <citation type="submission" date="2023-10" db="EMBL/GenBank/DDBJ databases">
        <title>Marimonas sp. nov. isolated from tidal mud flat.</title>
        <authorList>
            <person name="Jaincy N.J."/>
            <person name="Srinivasan S."/>
            <person name="Lee S.-S."/>
        </authorList>
    </citation>
    <scope>NUCLEOTIDE SEQUENCE [LARGE SCALE GENOMIC DNA]</scope>
    <source>
        <strain evidence="2 3">MJ-SS3</strain>
    </source>
</reference>
<gene>
    <name evidence="2" type="ORF">RXV94_09045</name>
</gene>
<sequence>MILFKDELKEIFQGKPPSIEKPDKHINPRFIRVQKVNPISFTKGALIYLVLSCIGVLVSSTIATYVFFGSITLAGLIAIAESNRYVRYAIVKSNRLIDLSIFGLSIFATLFLGVTLTASLTFAGLGYTLIYAPYLRSK</sequence>
<dbReference type="Proteomes" id="UP001268651">
    <property type="component" value="Unassembled WGS sequence"/>
</dbReference>
<evidence type="ECO:0000313" key="2">
    <source>
        <dbReference type="EMBL" id="MDU8886304.1"/>
    </source>
</evidence>
<comment type="caution">
    <text evidence="2">The sequence shown here is derived from an EMBL/GenBank/DDBJ whole genome shotgun (WGS) entry which is preliminary data.</text>
</comment>
<evidence type="ECO:0000256" key="1">
    <source>
        <dbReference type="SAM" id="Phobius"/>
    </source>
</evidence>
<keyword evidence="1" id="KW-0472">Membrane</keyword>
<name>A0ABU3U7L5_9FLAO</name>
<keyword evidence="1" id="KW-1133">Transmembrane helix</keyword>
<accession>A0ABU3U7L5</accession>
<evidence type="ECO:0000313" key="3">
    <source>
        <dbReference type="Proteomes" id="UP001268651"/>
    </source>
</evidence>